<feature type="transmembrane region" description="Helical" evidence="1">
    <location>
        <begin position="153"/>
        <end position="171"/>
    </location>
</feature>
<evidence type="ECO:0000256" key="1">
    <source>
        <dbReference type="SAM" id="Phobius"/>
    </source>
</evidence>
<sequence>MKSKKIDSIEELKIAFEIREEVFVKEQNVPLEDEFDDYDNLDGQCEHILVYFNELPAGTGRIIIQDGVGKLDRICILKPYRQYGLGKLIVRSLEEIAENKGISKVKLHGQTHAEGFYHIQDDLRCIYGRWNSALSNGKRIIIEMMPLSRVNQYLIYAIGILILTLGITLTIQSELGSSPFDALLVGLSLNVGLTIGSWEIIIALVMIFFNSLLQKQKPEYLGLVTALITGICIDFWLLLLRTWVAPDLLFLKFLCFGSGLVVAGIGTAMYLQTNFAPIPIDRLTLSLQKITRTNIFFARTLINVVILFMAFIFNGPIGIGTALAVCFSGAILNVFMPCIGEMIEKWSLTESGSNKVDGNHSV</sequence>
<proteinExistence type="predicted"/>
<keyword evidence="1" id="KW-0472">Membrane</keyword>
<feature type="transmembrane region" description="Helical" evidence="1">
    <location>
        <begin position="250"/>
        <end position="272"/>
    </location>
</feature>
<dbReference type="Gene3D" id="3.40.630.30">
    <property type="match status" value="1"/>
</dbReference>
<organism evidence="3 4">
    <name type="scientific">Paenibacillus polysaccharolyticus</name>
    <dbReference type="NCBI Taxonomy" id="582692"/>
    <lineage>
        <taxon>Bacteria</taxon>
        <taxon>Bacillati</taxon>
        <taxon>Bacillota</taxon>
        <taxon>Bacilli</taxon>
        <taxon>Bacillales</taxon>
        <taxon>Paenibacillaceae</taxon>
        <taxon>Paenibacillus</taxon>
    </lineage>
</organism>
<evidence type="ECO:0000313" key="4">
    <source>
        <dbReference type="Proteomes" id="UP000198538"/>
    </source>
</evidence>
<dbReference type="InterPro" id="IPR038750">
    <property type="entry name" value="YczE/YyaS-like"/>
</dbReference>
<keyword evidence="1" id="KW-0812">Transmembrane</keyword>
<dbReference type="PROSITE" id="PS51186">
    <property type="entry name" value="GNAT"/>
    <property type="match status" value="1"/>
</dbReference>
<dbReference type="GO" id="GO:0016747">
    <property type="term" value="F:acyltransferase activity, transferring groups other than amino-acyl groups"/>
    <property type="evidence" value="ECO:0007669"/>
    <property type="project" value="InterPro"/>
</dbReference>
<dbReference type="InterPro" id="IPR000182">
    <property type="entry name" value="GNAT_dom"/>
</dbReference>
<dbReference type="Proteomes" id="UP000198538">
    <property type="component" value="Unassembled WGS sequence"/>
</dbReference>
<feature type="domain" description="N-acetyltransferase" evidence="2">
    <location>
        <begin position="1"/>
        <end position="141"/>
    </location>
</feature>
<dbReference type="Pfam" id="PF00583">
    <property type="entry name" value="Acetyltransf_1"/>
    <property type="match status" value="1"/>
</dbReference>
<dbReference type="SUPFAM" id="SSF55729">
    <property type="entry name" value="Acyl-CoA N-acyltransferases (Nat)"/>
    <property type="match status" value="1"/>
</dbReference>
<dbReference type="PANTHER" id="PTHR40078:SF1">
    <property type="entry name" value="INTEGRAL MEMBRANE PROTEIN"/>
    <property type="match status" value="1"/>
</dbReference>
<feature type="transmembrane region" description="Helical" evidence="1">
    <location>
        <begin position="293"/>
        <end position="313"/>
    </location>
</feature>
<evidence type="ECO:0000313" key="3">
    <source>
        <dbReference type="EMBL" id="SCY10787.1"/>
    </source>
</evidence>
<dbReference type="AlphaFoldDB" id="A0A1G5D8C0"/>
<accession>A0A1G5D8C0</accession>
<keyword evidence="1" id="KW-1133">Transmembrane helix</keyword>
<protein>
    <submittedName>
        <fullName evidence="3">Uncharacterized membrane protein YczE</fullName>
    </submittedName>
</protein>
<gene>
    <name evidence="3" type="ORF">SAMN05720606_102375</name>
</gene>
<name>A0A1G5D8C0_9BACL</name>
<dbReference type="CDD" id="cd04301">
    <property type="entry name" value="NAT_SF"/>
    <property type="match status" value="1"/>
</dbReference>
<reference evidence="4" key="1">
    <citation type="submission" date="2016-10" db="EMBL/GenBank/DDBJ databases">
        <authorList>
            <person name="Varghese N."/>
            <person name="Submissions S."/>
        </authorList>
    </citation>
    <scope>NUCLEOTIDE SEQUENCE [LARGE SCALE GENOMIC DNA]</scope>
    <source>
        <strain evidence="4">BL9</strain>
    </source>
</reference>
<dbReference type="InterPro" id="IPR016181">
    <property type="entry name" value="Acyl_CoA_acyltransferase"/>
</dbReference>
<dbReference type="EMBL" id="FMVM01000002">
    <property type="protein sequence ID" value="SCY10787.1"/>
    <property type="molecule type" value="Genomic_DNA"/>
</dbReference>
<evidence type="ECO:0000259" key="2">
    <source>
        <dbReference type="PROSITE" id="PS51186"/>
    </source>
</evidence>
<dbReference type="PANTHER" id="PTHR40078">
    <property type="entry name" value="INTEGRAL MEMBRANE PROTEIN-RELATED"/>
    <property type="match status" value="1"/>
</dbReference>
<dbReference type="Pfam" id="PF19700">
    <property type="entry name" value="DUF6198"/>
    <property type="match status" value="1"/>
</dbReference>
<keyword evidence="4" id="KW-1185">Reference proteome</keyword>
<feature type="transmembrane region" description="Helical" evidence="1">
    <location>
        <begin position="183"/>
        <end position="209"/>
    </location>
</feature>
<feature type="transmembrane region" description="Helical" evidence="1">
    <location>
        <begin position="221"/>
        <end position="244"/>
    </location>
</feature>
<feature type="transmembrane region" description="Helical" evidence="1">
    <location>
        <begin position="319"/>
        <end position="339"/>
    </location>
</feature>